<evidence type="ECO:0000313" key="1">
    <source>
        <dbReference type="EMBL" id="KAJ3814463.1"/>
    </source>
</evidence>
<dbReference type="EMBL" id="MU794967">
    <property type="protein sequence ID" value="KAJ3814463.1"/>
    <property type="molecule type" value="Genomic_DNA"/>
</dbReference>
<protein>
    <submittedName>
        <fullName evidence="1">Uncharacterized protein</fullName>
    </submittedName>
</protein>
<accession>A0ACC1UBU5</accession>
<organism evidence="1 2">
    <name type="scientific">Lentinula aff. lateritia</name>
    <dbReference type="NCBI Taxonomy" id="2804960"/>
    <lineage>
        <taxon>Eukaryota</taxon>
        <taxon>Fungi</taxon>
        <taxon>Dikarya</taxon>
        <taxon>Basidiomycota</taxon>
        <taxon>Agaricomycotina</taxon>
        <taxon>Agaricomycetes</taxon>
        <taxon>Agaricomycetidae</taxon>
        <taxon>Agaricales</taxon>
        <taxon>Marasmiineae</taxon>
        <taxon>Omphalotaceae</taxon>
        <taxon>Lentinula</taxon>
    </lineage>
</organism>
<gene>
    <name evidence="1" type="ORF">F5876DRAFT_32864</name>
</gene>
<name>A0ACC1UBU5_9AGAR</name>
<keyword evidence="2" id="KW-1185">Reference proteome</keyword>
<comment type="caution">
    <text evidence="1">The sequence shown here is derived from an EMBL/GenBank/DDBJ whole genome shotgun (WGS) entry which is preliminary data.</text>
</comment>
<dbReference type="Proteomes" id="UP001163835">
    <property type="component" value="Unassembled WGS sequence"/>
</dbReference>
<sequence length="650" mass="71452">MALTQTARIPGPGPSWDEQVVPALRKRLESESRTLARRISAISMSSAEPVDDYSNSTSAFHYTSTPAPPPPTTTTTNRKPNQHQQSSSTSSRPGSRSRTHSQPSNVNNANRALSSSRPTSPPNQSAKTNQSRIPLPQRTRSRTGSLSSQSHSQHRTKTPTPGDVAPVAAAAADLWVVHERPSHSRLVNEPAPFPPPNSSVSSIDVLPEPRPSNDSEERPFEHWYRGEVSRNGGVGEYRVAKRQEMLEIANYGHNIRPKKQNAITDAIDSEKQRRGRPRAGSLGERSSFYLDEEQAKEAARVMDENPLTDNGEEDDDGEEEYYDPMEEYYRPEELPPRTTTPRPSRIPTPTQLQRGQSEPPYFPTSSAGASTSALSSSSATPTQRPYAATSTSNGTPQSKRAGTTSPPSASNKGKIKSYNSTTPSPSSNSRLAASKATQAKLAQNKRQREKEEEYRRSIAAYPDTGDDLMNAIPTWTQPVPKAGNWDDVVLPVVARKKGLDGHYERADGSPQQRKDEVTIAPAPGTFGFDHSKYRPPREGEENIPMDEFGTKNSAYTERDDEEQEDEDPPPHSQSRMETAHDQIRLPTNTIPGKRASSPIPFSSYKPRPSQPEPVGQMNGHMEKENMKVQRVDADESEDAGKGGCCGCVVM</sequence>
<evidence type="ECO:0000313" key="2">
    <source>
        <dbReference type="Proteomes" id="UP001163835"/>
    </source>
</evidence>
<reference evidence="1" key="1">
    <citation type="submission" date="2022-09" db="EMBL/GenBank/DDBJ databases">
        <title>A Global Phylogenomic Analysis of the Shiitake Genus Lentinula.</title>
        <authorList>
            <consortium name="DOE Joint Genome Institute"/>
            <person name="Sierra-Patev S."/>
            <person name="Min B."/>
            <person name="Naranjo-Ortiz M."/>
            <person name="Looney B."/>
            <person name="Konkel Z."/>
            <person name="Slot J.C."/>
            <person name="Sakamoto Y."/>
            <person name="Steenwyk J.L."/>
            <person name="Rokas A."/>
            <person name="Carro J."/>
            <person name="Camarero S."/>
            <person name="Ferreira P."/>
            <person name="Molpeceres G."/>
            <person name="Ruiz-Duenas F.J."/>
            <person name="Serrano A."/>
            <person name="Henrissat B."/>
            <person name="Drula E."/>
            <person name="Hughes K.W."/>
            <person name="Mata J.L."/>
            <person name="Ishikawa N.K."/>
            <person name="Vargas-Isla R."/>
            <person name="Ushijima S."/>
            <person name="Smith C.A."/>
            <person name="Ahrendt S."/>
            <person name="Andreopoulos W."/>
            <person name="He G."/>
            <person name="Labutti K."/>
            <person name="Lipzen A."/>
            <person name="Ng V."/>
            <person name="Riley R."/>
            <person name="Sandor L."/>
            <person name="Barry K."/>
            <person name="Martinez A.T."/>
            <person name="Xiao Y."/>
            <person name="Gibbons J.G."/>
            <person name="Terashima K."/>
            <person name="Grigoriev I.V."/>
            <person name="Hibbett D.S."/>
        </authorList>
    </citation>
    <scope>NUCLEOTIDE SEQUENCE</scope>
    <source>
        <strain evidence="1">TMI1499</strain>
    </source>
</reference>
<proteinExistence type="predicted"/>